<protein>
    <submittedName>
        <fullName evidence="8">CSON001159 protein</fullName>
    </submittedName>
</protein>
<sequence>MVLCEICLEKLSDQVPAVKKEQRIEKFASMTQKMFGIDIGPLDGICDGCEKNIEQVSQFYETIIAAQRRLIEKCSFKEENNEIFFVKTEMLDEDENEAEDESQSEPEEVVRKPSESKSKSTKPENSLKKDKTVINEENEEISKLLACNDCPALTFPTFEIYKAHMKSLHSIEKPHITCCDIKFFVRYQLLEHLNFHKDPDKFKCPYCSRQFRTKSGLRKHHKQMHGPQEELKHACEKCGKRFLSLNSCKYHMTTHLSKEERDKIKQFICNECGSAFIKKYFLERHMEQVHLNMNSSVCYICAKVFKDPKYYKYHCETAHQTNPAPKVKCNICDKFLKNEESLKVHVRYQHTKAGPFNCNICQKEVPTRIALKAHRTYYHKYECKEFKCEICGKVFKTKVGCQEHMSGAHLGGSMFECQFCKRTFNSKANMYSHRKKQHPRELEEFQRQKNS</sequence>
<feature type="compositionally biased region" description="Basic and acidic residues" evidence="6">
    <location>
        <begin position="108"/>
        <end position="133"/>
    </location>
</feature>
<dbReference type="PANTHER" id="PTHR24379:SF125">
    <property type="entry name" value="C2H2-TYPE DOMAIN-CONTAINING PROTEIN"/>
    <property type="match status" value="1"/>
</dbReference>
<feature type="region of interest" description="Disordered" evidence="6">
    <location>
        <begin position="431"/>
        <end position="451"/>
    </location>
</feature>
<evidence type="ECO:0000256" key="4">
    <source>
        <dbReference type="ARBA" id="ARBA00022833"/>
    </source>
</evidence>
<feature type="compositionally biased region" description="Basic and acidic residues" evidence="6">
    <location>
        <begin position="439"/>
        <end position="451"/>
    </location>
</feature>
<name>A0A336KXE4_CULSO</name>
<dbReference type="InterPro" id="IPR012934">
    <property type="entry name" value="Znf_AD"/>
</dbReference>
<dbReference type="InterPro" id="IPR013087">
    <property type="entry name" value="Znf_C2H2_type"/>
</dbReference>
<evidence type="ECO:0000256" key="3">
    <source>
        <dbReference type="ARBA" id="ARBA00022771"/>
    </source>
</evidence>
<dbReference type="EMBL" id="UFQT01001176">
    <property type="protein sequence ID" value="SSX29346.1"/>
    <property type="molecule type" value="Genomic_DNA"/>
</dbReference>
<evidence type="ECO:0000313" key="8">
    <source>
        <dbReference type="EMBL" id="SSX09505.1"/>
    </source>
</evidence>
<evidence type="ECO:0000256" key="2">
    <source>
        <dbReference type="ARBA" id="ARBA00022737"/>
    </source>
</evidence>
<dbReference type="VEuPathDB" id="VectorBase:CSON001159"/>
<dbReference type="GO" id="GO:0008270">
    <property type="term" value="F:zinc ion binding"/>
    <property type="evidence" value="ECO:0007669"/>
    <property type="project" value="UniProtKB-KW"/>
</dbReference>
<feature type="domain" description="C2H2-type" evidence="7">
    <location>
        <begin position="415"/>
        <end position="443"/>
    </location>
</feature>
<dbReference type="SUPFAM" id="SSF57667">
    <property type="entry name" value="beta-beta-alpha zinc fingers"/>
    <property type="match status" value="4"/>
</dbReference>
<feature type="domain" description="C2H2-type" evidence="7">
    <location>
        <begin position="327"/>
        <end position="355"/>
    </location>
</feature>
<dbReference type="PROSITE" id="PS50157">
    <property type="entry name" value="ZINC_FINGER_C2H2_2"/>
    <property type="match status" value="6"/>
</dbReference>
<organism evidence="8">
    <name type="scientific">Culicoides sonorensis</name>
    <name type="common">Biting midge</name>
    <dbReference type="NCBI Taxonomy" id="179676"/>
    <lineage>
        <taxon>Eukaryota</taxon>
        <taxon>Metazoa</taxon>
        <taxon>Ecdysozoa</taxon>
        <taxon>Arthropoda</taxon>
        <taxon>Hexapoda</taxon>
        <taxon>Insecta</taxon>
        <taxon>Pterygota</taxon>
        <taxon>Neoptera</taxon>
        <taxon>Endopterygota</taxon>
        <taxon>Diptera</taxon>
        <taxon>Nematocera</taxon>
        <taxon>Chironomoidea</taxon>
        <taxon>Ceratopogonidae</taxon>
        <taxon>Ceratopogoninae</taxon>
        <taxon>Culicoides</taxon>
        <taxon>Monoculicoides</taxon>
    </lineage>
</organism>
<dbReference type="PANTHER" id="PTHR24379">
    <property type="entry name" value="KRAB AND ZINC FINGER DOMAIN-CONTAINING"/>
    <property type="match status" value="1"/>
</dbReference>
<dbReference type="PROSITE" id="PS00028">
    <property type="entry name" value="ZINC_FINGER_C2H2_1"/>
    <property type="match status" value="7"/>
</dbReference>
<dbReference type="InterPro" id="IPR036236">
    <property type="entry name" value="Znf_C2H2_sf"/>
</dbReference>
<evidence type="ECO:0000313" key="9">
    <source>
        <dbReference type="EMBL" id="SSX29346.1"/>
    </source>
</evidence>
<keyword evidence="3 5" id="KW-0863">Zinc-finger</keyword>
<feature type="region of interest" description="Disordered" evidence="6">
    <location>
        <begin position="94"/>
        <end position="133"/>
    </location>
</feature>
<reference evidence="9" key="2">
    <citation type="submission" date="2018-07" db="EMBL/GenBank/DDBJ databases">
        <authorList>
            <person name="Quirk P.G."/>
            <person name="Krulwich T.A."/>
        </authorList>
    </citation>
    <scope>NUCLEOTIDE SEQUENCE</scope>
</reference>
<evidence type="ECO:0000256" key="1">
    <source>
        <dbReference type="ARBA" id="ARBA00022723"/>
    </source>
</evidence>
<feature type="domain" description="C2H2-type" evidence="7">
    <location>
        <begin position="233"/>
        <end position="260"/>
    </location>
</feature>
<feature type="domain" description="C2H2-type" evidence="7">
    <location>
        <begin position="202"/>
        <end position="230"/>
    </location>
</feature>
<dbReference type="Gene3D" id="3.40.1800.20">
    <property type="match status" value="1"/>
</dbReference>
<accession>A0A336KXE4</accession>
<evidence type="ECO:0000259" key="7">
    <source>
        <dbReference type="PROSITE" id="PS50157"/>
    </source>
</evidence>
<reference evidence="8" key="1">
    <citation type="submission" date="2018-04" db="EMBL/GenBank/DDBJ databases">
        <authorList>
            <person name="Go L.Y."/>
            <person name="Mitchell J.A."/>
        </authorList>
    </citation>
    <scope>NUCLEOTIDE SEQUENCE</scope>
    <source>
        <tissue evidence="8">Whole organism</tissue>
    </source>
</reference>
<dbReference type="Gene3D" id="3.30.160.60">
    <property type="entry name" value="Classic Zinc Finger"/>
    <property type="match status" value="4"/>
</dbReference>
<evidence type="ECO:0000256" key="5">
    <source>
        <dbReference type="PROSITE-ProRule" id="PRU00042"/>
    </source>
</evidence>
<feature type="compositionally biased region" description="Acidic residues" evidence="6">
    <location>
        <begin position="94"/>
        <end position="107"/>
    </location>
</feature>
<feature type="domain" description="C2H2-type" evidence="7">
    <location>
        <begin position="386"/>
        <end position="414"/>
    </location>
</feature>
<dbReference type="AlphaFoldDB" id="A0A336KXE4"/>
<dbReference type="SMART" id="SM00355">
    <property type="entry name" value="ZnF_C2H2"/>
    <property type="match status" value="10"/>
</dbReference>
<dbReference type="EMBL" id="UFQS01001176">
    <property type="protein sequence ID" value="SSX09505.1"/>
    <property type="molecule type" value="Genomic_DNA"/>
</dbReference>
<evidence type="ECO:0000256" key="6">
    <source>
        <dbReference type="SAM" id="MobiDB-lite"/>
    </source>
</evidence>
<dbReference type="Pfam" id="PF13894">
    <property type="entry name" value="zf-C2H2_4"/>
    <property type="match status" value="1"/>
</dbReference>
<dbReference type="SMART" id="SM00868">
    <property type="entry name" value="zf-AD"/>
    <property type="match status" value="1"/>
</dbReference>
<gene>
    <name evidence="8" type="primary">CSON001159</name>
</gene>
<keyword evidence="4" id="KW-0862">Zinc</keyword>
<keyword evidence="2" id="KW-0677">Repeat</keyword>
<dbReference type="GO" id="GO:0005634">
    <property type="term" value="C:nucleus"/>
    <property type="evidence" value="ECO:0007669"/>
    <property type="project" value="InterPro"/>
</dbReference>
<dbReference type="Pfam" id="PF00096">
    <property type="entry name" value="zf-C2H2"/>
    <property type="match status" value="3"/>
</dbReference>
<feature type="domain" description="C2H2-type" evidence="7">
    <location>
        <begin position="267"/>
        <end position="295"/>
    </location>
</feature>
<keyword evidence="1" id="KW-0479">Metal-binding</keyword>
<dbReference type="OMA" id="SAYRCEI"/>
<proteinExistence type="predicted"/>